<evidence type="ECO:0000259" key="6">
    <source>
        <dbReference type="PROSITE" id="PS51935"/>
    </source>
</evidence>
<evidence type="ECO:0000313" key="8">
    <source>
        <dbReference type="Proteomes" id="UP000036356"/>
    </source>
</evidence>
<dbReference type="GO" id="GO:0006508">
    <property type="term" value="P:proteolysis"/>
    <property type="evidence" value="ECO:0007669"/>
    <property type="project" value="UniProtKB-KW"/>
</dbReference>
<comment type="similarity">
    <text evidence="1">Belongs to the peptidase C40 family.</text>
</comment>
<evidence type="ECO:0000313" key="7">
    <source>
        <dbReference type="EMBL" id="KLU66075.1"/>
    </source>
</evidence>
<evidence type="ECO:0000256" key="3">
    <source>
        <dbReference type="ARBA" id="ARBA00022729"/>
    </source>
</evidence>
<dbReference type="GO" id="GO:0106415">
    <property type="term" value="F:muramoyltetrapeptide carboxypeptidase activity"/>
    <property type="evidence" value="ECO:0007669"/>
    <property type="project" value="UniProtKB-EC"/>
</dbReference>
<keyword evidence="4 7" id="KW-0378">Hydrolase</keyword>
<accession>A0A0J1FRH4</accession>
<name>A0A0J1FRH4_9FIRM</name>
<reference evidence="7 8" key="1">
    <citation type="submission" date="2015-06" db="EMBL/GenBank/DDBJ databases">
        <title>Draft genome of the moderately acidophilic sulfate reducer Candidatus Desulfosporosinus acididurans strain M1.</title>
        <authorList>
            <person name="Poehlein A."/>
            <person name="Petzsch P."/>
            <person name="Johnson B.D."/>
            <person name="Schloemann M."/>
            <person name="Daniel R."/>
            <person name="Muehling M."/>
        </authorList>
    </citation>
    <scope>NUCLEOTIDE SEQUENCE [LARGE SCALE GENOMIC DNA]</scope>
    <source>
        <strain evidence="7 8">M1</strain>
    </source>
</reference>
<dbReference type="InterPro" id="IPR038765">
    <property type="entry name" value="Papain-like_cys_pep_sf"/>
</dbReference>
<dbReference type="EMBL" id="LDZY01000006">
    <property type="protein sequence ID" value="KLU66075.1"/>
    <property type="molecule type" value="Genomic_DNA"/>
</dbReference>
<dbReference type="InterPro" id="IPR000064">
    <property type="entry name" value="NLP_P60_dom"/>
</dbReference>
<evidence type="ECO:0000256" key="2">
    <source>
        <dbReference type="ARBA" id="ARBA00022670"/>
    </source>
</evidence>
<dbReference type="EC" id="3.4.-.-" evidence="7"/>
<comment type="caution">
    <text evidence="7">The sequence shown here is derived from an EMBL/GenBank/DDBJ whole genome shotgun (WGS) entry which is preliminary data.</text>
</comment>
<dbReference type="RefSeq" id="WP_053006371.1">
    <property type="nucleotide sequence ID" value="NZ_LDZY01000006.1"/>
</dbReference>
<organism evidence="7 8">
    <name type="scientific">Desulfosporosinus acididurans</name>
    <dbReference type="NCBI Taxonomy" id="476652"/>
    <lineage>
        <taxon>Bacteria</taxon>
        <taxon>Bacillati</taxon>
        <taxon>Bacillota</taxon>
        <taxon>Clostridia</taxon>
        <taxon>Eubacteriales</taxon>
        <taxon>Desulfitobacteriaceae</taxon>
        <taxon>Desulfosporosinus</taxon>
    </lineage>
</organism>
<keyword evidence="5" id="KW-0788">Thiol protease</keyword>
<gene>
    <name evidence="7" type="primary">mepS_3</name>
    <name evidence="7" type="ORF">DEAC_c21140</name>
</gene>
<keyword evidence="3" id="KW-0732">Signal</keyword>
<dbReference type="STRING" id="476652.DEAC_c21140"/>
<dbReference type="PROSITE" id="PS51935">
    <property type="entry name" value="NLPC_P60"/>
    <property type="match status" value="1"/>
</dbReference>
<dbReference type="SUPFAM" id="SSF54001">
    <property type="entry name" value="Cysteine proteinases"/>
    <property type="match status" value="1"/>
</dbReference>
<keyword evidence="8" id="KW-1185">Reference proteome</keyword>
<dbReference type="Proteomes" id="UP000036356">
    <property type="component" value="Unassembled WGS sequence"/>
</dbReference>
<dbReference type="Gene3D" id="3.90.1720.10">
    <property type="entry name" value="endopeptidase domain like (from Nostoc punctiforme)"/>
    <property type="match status" value="1"/>
</dbReference>
<dbReference type="GO" id="GO:0008234">
    <property type="term" value="F:cysteine-type peptidase activity"/>
    <property type="evidence" value="ECO:0007669"/>
    <property type="project" value="UniProtKB-KW"/>
</dbReference>
<dbReference type="Pfam" id="PF00877">
    <property type="entry name" value="NLPC_P60"/>
    <property type="match status" value="1"/>
</dbReference>
<dbReference type="AlphaFoldDB" id="A0A0J1FRH4"/>
<dbReference type="PANTHER" id="PTHR47360">
    <property type="entry name" value="MUREIN DD-ENDOPEPTIDASE MEPS/MUREIN LD-CARBOXYPEPTIDASE"/>
    <property type="match status" value="1"/>
</dbReference>
<feature type="domain" description="NlpC/P60" evidence="6">
    <location>
        <begin position="1"/>
        <end position="82"/>
    </location>
</feature>
<evidence type="ECO:0000256" key="1">
    <source>
        <dbReference type="ARBA" id="ARBA00007074"/>
    </source>
</evidence>
<dbReference type="PATRIC" id="fig|476652.3.peg.2188"/>
<evidence type="ECO:0000256" key="5">
    <source>
        <dbReference type="ARBA" id="ARBA00022807"/>
    </source>
</evidence>
<dbReference type="InterPro" id="IPR052062">
    <property type="entry name" value="Murein_DD/LD_carboxypeptidase"/>
</dbReference>
<proteinExistence type="inferred from homology"/>
<protein>
    <submittedName>
        <fullName evidence="7">Murein DD-endopeptidase MepS/murein LD-carboxypeptidase</fullName>
        <ecNumber evidence="7">3.4.-.-</ecNumber>
        <ecNumber evidence="7">3.4.17.13</ecNumber>
    </submittedName>
</protein>
<sequence>MSRISILVYQCKFCKNDVVGISRDQANIGSAVSYNNLQPGNLVFFSFLSSGTIDHVGIYLGNSQFISATIYKGVTIYSFTPY</sequence>
<keyword evidence="7" id="KW-0121">Carboxypeptidase</keyword>
<dbReference type="EC" id="3.4.17.13" evidence="7"/>
<dbReference type="PANTHER" id="PTHR47360:SF1">
    <property type="entry name" value="ENDOPEPTIDASE NLPC-RELATED"/>
    <property type="match status" value="1"/>
</dbReference>
<evidence type="ECO:0000256" key="4">
    <source>
        <dbReference type="ARBA" id="ARBA00022801"/>
    </source>
</evidence>
<keyword evidence="2" id="KW-0645">Protease</keyword>